<evidence type="ECO:0000256" key="4">
    <source>
        <dbReference type="ARBA" id="ARBA00022771"/>
    </source>
</evidence>
<evidence type="ECO:0000256" key="3">
    <source>
        <dbReference type="ARBA" id="ARBA00022737"/>
    </source>
</evidence>
<gene>
    <name evidence="10" type="ORF">F7725_021790</name>
</gene>
<evidence type="ECO:0000256" key="6">
    <source>
        <dbReference type="ARBA" id="ARBA00023125"/>
    </source>
</evidence>
<dbReference type="AlphaFoldDB" id="A0A7J5ZE53"/>
<dbReference type="Proteomes" id="UP000518266">
    <property type="component" value="Unassembled WGS sequence"/>
</dbReference>
<evidence type="ECO:0000256" key="1">
    <source>
        <dbReference type="ARBA" id="ARBA00004123"/>
    </source>
</evidence>
<dbReference type="PANTHER" id="PTHR24404:SF114">
    <property type="entry name" value="KLUMPFUSS, ISOFORM B-RELATED"/>
    <property type="match status" value="1"/>
</dbReference>
<keyword evidence="3" id="KW-0677">Repeat</keyword>
<dbReference type="FunFam" id="3.30.160.60:FF:000340">
    <property type="entry name" value="zinc finger protein 473 isoform X1"/>
    <property type="match status" value="1"/>
</dbReference>
<feature type="domain" description="C2H2-type" evidence="9">
    <location>
        <begin position="116"/>
        <end position="142"/>
    </location>
</feature>
<dbReference type="GO" id="GO:0003700">
    <property type="term" value="F:DNA-binding transcription factor activity"/>
    <property type="evidence" value="ECO:0007669"/>
    <property type="project" value="TreeGrafter"/>
</dbReference>
<dbReference type="GO" id="GO:0006357">
    <property type="term" value="P:regulation of transcription by RNA polymerase II"/>
    <property type="evidence" value="ECO:0007669"/>
    <property type="project" value="TreeGrafter"/>
</dbReference>
<keyword evidence="7" id="KW-0539">Nucleus</keyword>
<evidence type="ECO:0000256" key="2">
    <source>
        <dbReference type="ARBA" id="ARBA00022723"/>
    </source>
</evidence>
<dbReference type="FunFam" id="3.30.160.60:FF:000624">
    <property type="entry name" value="zinc finger protein 697"/>
    <property type="match status" value="1"/>
</dbReference>
<dbReference type="SMART" id="SM00355">
    <property type="entry name" value="ZnF_C2H2"/>
    <property type="match status" value="6"/>
</dbReference>
<protein>
    <recommendedName>
        <fullName evidence="9">C2H2-type domain-containing protein</fullName>
    </recommendedName>
</protein>
<name>A0A7J5ZE53_DISMA</name>
<sequence length="322" mass="35951">MVSSKDGDENGSSTAIHCPKCSFQHTEEAKVQQHIEKSLVAQREHKSTHMENGEYLCSECGRAFAWKSALVRHLKTHGEDADKVERSYKCPRCDLGFRCASYLNRHLQTHQEERVHTCNCGKSFAYRAALTAHQRIHQKERPHICTQCGKGFLYNGGLLSHMKIHSEEMPFMCSFCGKSFKRERNMKKHERCHTRENVFSCSQCDKSFVYKATYVQADGAVVASQGLVADLAVAQARQQAGRQHEVIEPPAHVLGAGVHHVDLLVCDIKVTTQHQGLLYVQLAQVRPEVHVPGFAVILSGGSSYSIGASGSFAFFVFFAEAI</sequence>
<dbReference type="InterPro" id="IPR050589">
    <property type="entry name" value="Ikaros_C2H2-ZF"/>
</dbReference>
<comment type="subcellular location">
    <subcellularLocation>
        <location evidence="1">Nucleus</location>
    </subcellularLocation>
</comment>
<accession>A0A7J5ZE53</accession>
<evidence type="ECO:0000256" key="5">
    <source>
        <dbReference type="ARBA" id="ARBA00022833"/>
    </source>
</evidence>
<feature type="domain" description="C2H2-type" evidence="9">
    <location>
        <begin position="143"/>
        <end position="170"/>
    </location>
</feature>
<dbReference type="PANTHER" id="PTHR24404">
    <property type="entry name" value="ZINC FINGER PROTEIN"/>
    <property type="match status" value="1"/>
</dbReference>
<evidence type="ECO:0000313" key="10">
    <source>
        <dbReference type="EMBL" id="KAF3859391.1"/>
    </source>
</evidence>
<dbReference type="OrthoDB" id="654211at2759"/>
<dbReference type="InterPro" id="IPR036236">
    <property type="entry name" value="Znf_C2H2_sf"/>
</dbReference>
<dbReference type="Gene3D" id="3.30.160.60">
    <property type="entry name" value="Classic Zinc Finger"/>
    <property type="match status" value="5"/>
</dbReference>
<feature type="domain" description="C2H2-type" evidence="9">
    <location>
        <begin position="171"/>
        <end position="198"/>
    </location>
</feature>
<comment type="caution">
    <text evidence="10">The sequence shown here is derived from an EMBL/GenBank/DDBJ whole genome shotgun (WGS) entry which is preliminary data.</text>
</comment>
<dbReference type="PROSITE" id="PS50157">
    <property type="entry name" value="ZINC_FINGER_C2H2_2"/>
    <property type="match status" value="5"/>
</dbReference>
<keyword evidence="11" id="KW-1185">Reference proteome</keyword>
<evidence type="ECO:0000259" key="9">
    <source>
        <dbReference type="PROSITE" id="PS50157"/>
    </source>
</evidence>
<reference evidence="10 11" key="1">
    <citation type="submission" date="2020-03" db="EMBL/GenBank/DDBJ databases">
        <title>Dissostichus mawsoni Genome sequencing and assembly.</title>
        <authorList>
            <person name="Park H."/>
        </authorList>
    </citation>
    <scope>NUCLEOTIDE SEQUENCE [LARGE SCALE GENOMIC DNA]</scope>
    <source>
        <strain evidence="10">DM0001</strain>
        <tissue evidence="10">Muscle</tissue>
    </source>
</reference>
<dbReference type="InterPro" id="IPR013087">
    <property type="entry name" value="Znf_C2H2_type"/>
</dbReference>
<dbReference type="FunFam" id="3.30.160.60:FF:000100">
    <property type="entry name" value="Zinc finger 45-like"/>
    <property type="match status" value="1"/>
</dbReference>
<evidence type="ECO:0000256" key="8">
    <source>
        <dbReference type="PROSITE-ProRule" id="PRU00042"/>
    </source>
</evidence>
<feature type="domain" description="C2H2-type" evidence="9">
    <location>
        <begin position="88"/>
        <end position="115"/>
    </location>
</feature>
<dbReference type="PROSITE" id="PS00028">
    <property type="entry name" value="ZINC_FINGER_C2H2_1"/>
    <property type="match status" value="4"/>
</dbReference>
<proteinExistence type="predicted"/>
<evidence type="ECO:0000313" key="11">
    <source>
        <dbReference type="Proteomes" id="UP000518266"/>
    </source>
</evidence>
<dbReference type="Pfam" id="PF00096">
    <property type="entry name" value="zf-C2H2"/>
    <property type="match status" value="4"/>
</dbReference>
<dbReference type="GO" id="GO:0008270">
    <property type="term" value="F:zinc ion binding"/>
    <property type="evidence" value="ECO:0007669"/>
    <property type="project" value="UniProtKB-KW"/>
</dbReference>
<feature type="non-terminal residue" evidence="10">
    <location>
        <position position="1"/>
    </location>
</feature>
<dbReference type="EMBL" id="JAAKFY010000003">
    <property type="protein sequence ID" value="KAF3859391.1"/>
    <property type="molecule type" value="Genomic_DNA"/>
</dbReference>
<keyword evidence="5" id="KW-0862">Zinc</keyword>
<keyword evidence="6" id="KW-0238">DNA-binding</keyword>
<keyword evidence="4 8" id="KW-0863">Zinc-finger</keyword>
<evidence type="ECO:0000256" key="7">
    <source>
        <dbReference type="ARBA" id="ARBA00023242"/>
    </source>
</evidence>
<dbReference type="GO" id="GO:0005634">
    <property type="term" value="C:nucleus"/>
    <property type="evidence" value="ECO:0007669"/>
    <property type="project" value="UniProtKB-SubCell"/>
</dbReference>
<dbReference type="SUPFAM" id="SSF57667">
    <property type="entry name" value="beta-beta-alpha zinc fingers"/>
    <property type="match status" value="3"/>
</dbReference>
<dbReference type="FunFam" id="3.30.160.60:FF:000145">
    <property type="entry name" value="Zinc finger protein 574"/>
    <property type="match status" value="1"/>
</dbReference>
<dbReference type="GO" id="GO:0000978">
    <property type="term" value="F:RNA polymerase II cis-regulatory region sequence-specific DNA binding"/>
    <property type="evidence" value="ECO:0007669"/>
    <property type="project" value="TreeGrafter"/>
</dbReference>
<keyword evidence="2" id="KW-0479">Metal-binding</keyword>
<feature type="domain" description="C2H2-type" evidence="9">
    <location>
        <begin position="55"/>
        <end position="82"/>
    </location>
</feature>
<organism evidence="10 11">
    <name type="scientific">Dissostichus mawsoni</name>
    <name type="common">Antarctic cod</name>
    <dbReference type="NCBI Taxonomy" id="36200"/>
    <lineage>
        <taxon>Eukaryota</taxon>
        <taxon>Metazoa</taxon>
        <taxon>Chordata</taxon>
        <taxon>Craniata</taxon>
        <taxon>Vertebrata</taxon>
        <taxon>Euteleostomi</taxon>
        <taxon>Actinopterygii</taxon>
        <taxon>Neopterygii</taxon>
        <taxon>Teleostei</taxon>
        <taxon>Neoteleostei</taxon>
        <taxon>Acanthomorphata</taxon>
        <taxon>Eupercaria</taxon>
        <taxon>Perciformes</taxon>
        <taxon>Notothenioidei</taxon>
        <taxon>Nototheniidae</taxon>
        <taxon>Dissostichus</taxon>
    </lineage>
</organism>